<evidence type="ECO:0000313" key="2">
    <source>
        <dbReference type="Proteomes" id="UP000178935"/>
    </source>
</evidence>
<protein>
    <recommendedName>
        <fullName evidence="3">Methyltransferase domain-containing protein</fullName>
    </recommendedName>
</protein>
<dbReference type="AlphaFoldDB" id="A0A1G2JQ77"/>
<dbReference type="Proteomes" id="UP000178935">
    <property type="component" value="Unassembled WGS sequence"/>
</dbReference>
<dbReference type="SUPFAM" id="SSF53335">
    <property type="entry name" value="S-adenosyl-L-methionine-dependent methyltransferases"/>
    <property type="match status" value="1"/>
</dbReference>
<dbReference type="EMBL" id="MHPU01000008">
    <property type="protein sequence ID" value="OGZ89294.1"/>
    <property type="molecule type" value="Genomic_DNA"/>
</dbReference>
<organism evidence="1 2">
    <name type="scientific">Candidatus Staskawiczbacteria bacterium RIFOXYD1_FULL_32_13</name>
    <dbReference type="NCBI Taxonomy" id="1802234"/>
    <lineage>
        <taxon>Bacteria</taxon>
        <taxon>Candidatus Staskawicziibacteriota</taxon>
    </lineage>
</organism>
<comment type="caution">
    <text evidence="1">The sequence shown here is derived from an EMBL/GenBank/DDBJ whole genome shotgun (WGS) entry which is preliminary data.</text>
</comment>
<dbReference type="Gene3D" id="3.40.50.150">
    <property type="entry name" value="Vaccinia Virus protein VP39"/>
    <property type="match status" value="1"/>
</dbReference>
<reference evidence="1 2" key="1">
    <citation type="journal article" date="2016" name="Nat. Commun.">
        <title>Thousands of microbial genomes shed light on interconnected biogeochemical processes in an aquifer system.</title>
        <authorList>
            <person name="Anantharaman K."/>
            <person name="Brown C.T."/>
            <person name="Hug L.A."/>
            <person name="Sharon I."/>
            <person name="Castelle C.J."/>
            <person name="Probst A.J."/>
            <person name="Thomas B.C."/>
            <person name="Singh A."/>
            <person name="Wilkins M.J."/>
            <person name="Karaoz U."/>
            <person name="Brodie E.L."/>
            <person name="Williams K.H."/>
            <person name="Hubbard S.S."/>
            <person name="Banfield J.F."/>
        </authorList>
    </citation>
    <scope>NUCLEOTIDE SEQUENCE [LARGE SCALE GENOMIC DNA]</scope>
</reference>
<dbReference type="InterPro" id="IPR029063">
    <property type="entry name" value="SAM-dependent_MTases_sf"/>
</dbReference>
<accession>A0A1G2JQ77</accession>
<evidence type="ECO:0008006" key="3">
    <source>
        <dbReference type="Google" id="ProtNLM"/>
    </source>
</evidence>
<name>A0A1G2JQ77_9BACT</name>
<sequence length="244" mass="28508">MKLIVKHYYCFGKKAENVGRNLLISSSWDTIRLDEDESTPFSIPSNRNKWIEKCKNHTIMVERGKAIANFLKIKRKNFKKVISFGFGAGFMEYNLKANYPEIQISCSDFAPKAVERLKNVFTEADNVEVFDMLKDEWINYGVDTLYILHRLDADFNNKQWDKIFCKMNQTGIENILFVPCDISKIGFLLKSKLGYFSQVLQGNKMSFAGYLRNRNQLVALFDNYYKLQEEFPIHDLTGFLLKIK</sequence>
<evidence type="ECO:0000313" key="1">
    <source>
        <dbReference type="EMBL" id="OGZ89294.1"/>
    </source>
</evidence>
<gene>
    <name evidence="1" type="ORF">A2561_02580</name>
</gene>
<proteinExistence type="predicted"/>